<accession>A0A6J4RHM0</accession>
<protein>
    <submittedName>
        <fullName evidence="1">Cell division inhibitor</fullName>
    </submittedName>
</protein>
<proteinExistence type="predicted"/>
<name>A0A6J4RHM0_9ACTN</name>
<dbReference type="AlphaFoldDB" id="A0A6J4RHM0"/>
<dbReference type="EMBL" id="CADCVO010000090">
    <property type="protein sequence ID" value="CAA9473001.1"/>
    <property type="molecule type" value="Genomic_DNA"/>
</dbReference>
<dbReference type="InterPro" id="IPR023393">
    <property type="entry name" value="START-like_dom_sf"/>
</dbReference>
<dbReference type="CDD" id="cd07820">
    <property type="entry name" value="SRPBCC_3"/>
    <property type="match status" value="1"/>
</dbReference>
<gene>
    <name evidence="1" type="ORF">AVDCRST_MAG13-611</name>
</gene>
<dbReference type="Pfam" id="PF10604">
    <property type="entry name" value="Polyketide_cyc2"/>
    <property type="match status" value="1"/>
</dbReference>
<dbReference type="InterPro" id="IPR019587">
    <property type="entry name" value="Polyketide_cyclase/dehydratase"/>
</dbReference>
<sequence length="150" mass="17266">MRVHVLHREQHLDRTPEEVFPFFADARNLERITPPLLSFRVVTPGPIEMHVGTLIEYRLRVHRVPIRWMTSIQAWDPPHRFVDMQLKGPYALWHHTHTFAPAAGGGTTMTDTVRYAIGFGPLGELAHRLTVGRDVEEIFRYRAEAVPALV</sequence>
<dbReference type="Gene3D" id="3.30.530.20">
    <property type="match status" value="1"/>
</dbReference>
<organism evidence="1">
    <name type="scientific">uncultured Solirubrobacteraceae bacterium</name>
    <dbReference type="NCBI Taxonomy" id="1162706"/>
    <lineage>
        <taxon>Bacteria</taxon>
        <taxon>Bacillati</taxon>
        <taxon>Actinomycetota</taxon>
        <taxon>Thermoleophilia</taxon>
        <taxon>Solirubrobacterales</taxon>
        <taxon>Solirubrobacteraceae</taxon>
        <taxon>environmental samples</taxon>
    </lineage>
</organism>
<evidence type="ECO:0000313" key="1">
    <source>
        <dbReference type="EMBL" id="CAA9473001.1"/>
    </source>
</evidence>
<dbReference type="SUPFAM" id="SSF55961">
    <property type="entry name" value="Bet v1-like"/>
    <property type="match status" value="1"/>
</dbReference>
<reference evidence="1" key="1">
    <citation type="submission" date="2020-02" db="EMBL/GenBank/DDBJ databases">
        <authorList>
            <person name="Meier V. D."/>
        </authorList>
    </citation>
    <scope>NUCLEOTIDE SEQUENCE</scope>
    <source>
        <strain evidence="1">AVDCRST_MAG13</strain>
    </source>
</reference>